<evidence type="ECO:0000313" key="8">
    <source>
        <dbReference type="Proteomes" id="UP000054144"/>
    </source>
</evidence>
<proteinExistence type="predicted"/>
<dbReference type="EMBL" id="KN881666">
    <property type="protein sequence ID" value="KIY51299.1"/>
    <property type="molecule type" value="Genomic_DNA"/>
</dbReference>
<keyword evidence="8" id="KW-1185">Reference proteome</keyword>
<dbReference type="PANTHER" id="PTHR22970:SF14">
    <property type="entry name" value="AT-RICH INTERACTIVE DOMAIN-CONTAINING PROTEIN 2"/>
    <property type="match status" value="1"/>
</dbReference>
<organism evidence="7 8">
    <name type="scientific">Fistulina hepatica ATCC 64428</name>
    <dbReference type="NCBI Taxonomy" id="1128425"/>
    <lineage>
        <taxon>Eukaryota</taxon>
        <taxon>Fungi</taxon>
        <taxon>Dikarya</taxon>
        <taxon>Basidiomycota</taxon>
        <taxon>Agaricomycotina</taxon>
        <taxon>Agaricomycetes</taxon>
        <taxon>Agaricomycetidae</taxon>
        <taxon>Agaricales</taxon>
        <taxon>Fistulinaceae</taxon>
        <taxon>Fistulina</taxon>
    </lineage>
</organism>
<dbReference type="PANTHER" id="PTHR22970">
    <property type="entry name" value="AT-RICH INTERACTIVE DOMAIN-CONTAINING PROTEIN 2"/>
    <property type="match status" value="1"/>
</dbReference>
<gene>
    <name evidence="7" type="ORF">FISHEDRAFT_37169</name>
</gene>
<evidence type="ECO:0000256" key="2">
    <source>
        <dbReference type="ARBA" id="ARBA00023015"/>
    </source>
</evidence>
<feature type="domain" description="RFX-type winged-helix" evidence="6">
    <location>
        <begin position="402"/>
        <end position="475"/>
    </location>
</feature>
<dbReference type="PROSITE" id="PS51526">
    <property type="entry name" value="RFX_DBD"/>
    <property type="match status" value="1"/>
</dbReference>
<dbReference type="Proteomes" id="UP000054144">
    <property type="component" value="Unassembled WGS sequence"/>
</dbReference>
<evidence type="ECO:0000313" key="7">
    <source>
        <dbReference type="EMBL" id="KIY51299.1"/>
    </source>
</evidence>
<keyword evidence="1" id="KW-0156">Chromatin regulator</keyword>
<evidence type="ECO:0000256" key="5">
    <source>
        <dbReference type="SAM" id="MobiDB-lite"/>
    </source>
</evidence>
<evidence type="ECO:0000256" key="4">
    <source>
        <dbReference type="ARBA" id="ARBA00023242"/>
    </source>
</evidence>
<dbReference type="GO" id="GO:0016586">
    <property type="term" value="C:RSC-type complex"/>
    <property type="evidence" value="ECO:0007669"/>
    <property type="project" value="TreeGrafter"/>
</dbReference>
<feature type="region of interest" description="Disordered" evidence="5">
    <location>
        <begin position="30"/>
        <end position="50"/>
    </location>
</feature>
<accession>A0A0D7AHT4</accession>
<dbReference type="InterPro" id="IPR052406">
    <property type="entry name" value="Chromatin_Remodeling_Comp"/>
</dbReference>
<evidence type="ECO:0000259" key="6">
    <source>
        <dbReference type="PROSITE" id="PS51526"/>
    </source>
</evidence>
<keyword evidence="3" id="KW-0804">Transcription</keyword>
<dbReference type="OrthoDB" id="338531at2759"/>
<dbReference type="GO" id="GO:0003677">
    <property type="term" value="F:DNA binding"/>
    <property type="evidence" value="ECO:0007669"/>
    <property type="project" value="InterPro"/>
</dbReference>
<sequence>MAAVTTRDPSTALAAGHQYWNTYATPATPSQTVQASQARPPPQVHATQSYAPQVQSSYVAPSVQSYTNAVQTYAQQPTYVTPVRAPVVRDDYERWYMENSPSNRMVLALRSGIDHEVNWALERLCRVCHNEQFVFSSLPGLLDALFEWPEWYASDSMQELDKDTAGLFSNPPSYAAKRQHALESMFILRNASLCKANVDSLATHSHTMALIVSTLRNLDVDASEHAEFILHVIEFLHAVANRVILSKGSAPGRAEPLPALQHIASVSSNRALIMAALAVIPLMVGNRANMHHLTPDAPALSAAIRFLPLFEDKPLLDVSLNYLYTHLSHPPMAKAFLWHPQMPNAVRLLVSLLISEQVEEPVTVDISGPIQVLSDPYTPYRPHELSAAEMDVLLMLPQEQQCIEWLKLMFIAKPDGEMTQIELWKIYNDCFSPRTDKLLVAADVIKTVNVAFPQAQAMVLQPGPRFVVRGLERRMDYAADRFQCRWYRSACLNPPFSGPGELYEHALTHLDEASSGIVSCSWVNCAVGPLPKARLRAHILTHIATTQLPSRDPSQSVDITLPLSAEPLPPNQPFVHADPTTRTPPPPRQTTIEYQQPTADPPSTSLTALLCIRILFRTSFASAEVAPRVDGDHFGFPGIVEDDDADTPVEADDLELQGEMKGRKVFYAVRHLMQGVRIRDEVLMSWIDEMVDI</sequence>
<dbReference type="GO" id="GO:0006325">
    <property type="term" value="P:chromatin organization"/>
    <property type="evidence" value="ECO:0007669"/>
    <property type="project" value="UniProtKB-KW"/>
</dbReference>
<evidence type="ECO:0000256" key="1">
    <source>
        <dbReference type="ARBA" id="ARBA00022853"/>
    </source>
</evidence>
<dbReference type="GO" id="GO:0006355">
    <property type="term" value="P:regulation of DNA-templated transcription"/>
    <property type="evidence" value="ECO:0007669"/>
    <property type="project" value="InterPro"/>
</dbReference>
<reference evidence="7 8" key="1">
    <citation type="journal article" date="2015" name="Fungal Genet. Biol.">
        <title>Evolution of novel wood decay mechanisms in Agaricales revealed by the genome sequences of Fistulina hepatica and Cylindrobasidium torrendii.</title>
        <authorList>
            <person name="Floudas D."/>
            <person name="Held B.W."/>
            <person name="Riley R."/>
            <person name="Nagy L.G."/>
            <person name="Koehler G."/>
            <person name="Ransdell A.S."/>
            <person name="Younus H."/>
            <person name="Chow J."/>
            <person name="Chiniquy J."/>
            <person name="Lipzen A."/>
            <person name="Tritt A."/>
            <person name="Sun H."/>
            <person name="Haridas S."/>
            <person name="LaButti K."/>
            <person name="Ohm R.A."/>
            <person name="Kues U."/>
            <person name="Blanchette R.A."/>
            <person name="Grigoriev I.V."/>
            <person name="Minto R.E."/>
            <person name="Hibbett D.S."/>
        </authorList>
    </citation>
    <scope>NUCLEOTIDE SEQUENCE [LARGE SCALE GENOMIC DNA]</scope>
    <source>
        <strain evidence="7 8">ATCC 64428</strain>
    </source>
</reference>
<name>A0A0D7AHT4_9AGAR</name>
<keyword evidence="2" id="KW-0805">Transcription regulation</keyword>
<protein>
    <recommendedName>
        <fullName evidence="6">RFX-type winged-helix domain-containing protein</fullName>
    </recommendedName>
</protein>
<evidence type="ECO:0000256" key="3">
    <source>
        <dbReference type="ARBA" id="ARBA00023163"/>
    </source>
</evidence>
<dbReference type="InterPro" id="IPR003150">
    <property type="entry name" value="DNA-bd_RFX"/>
</dbReference>
<keyword evidence="4" id="KW-0539">Nucleus</keyword>
<dbReference type="AlphaFoldDB" id="A0A0D7AHT4"/>